<dbReference type="SUPFAM" id="SSF81296">
    <property type="entry name" value="E set domains"/>
    <property type="match status" value="1"/>
</dbReference>
<keyword evidence="3" id="KW-0964">Secreted</keyword>
<evidence type="ECO:0000256" key="3">
    <source>
        <dbReference type="ARBA" id="ARBA00022525"/>
    </source>
</evidence>
<feature type="signal peptide" evidence="4">
    <location>
        <begin position="1"/>
        <end position="17"/>
    </location>
</feature>
<dbReference type="RefSeq" id="XP_018335970.1">
    <property type="nucleotide sequence ID" value="XM_018480468.2"/>
</dbReference>
<evidence type="ECO:0000256" key="1">
    <source>
        <dbReference type="ARBA" id="ARBA00004613"/>
    </source>
</evidence>
<dbReference type="InterPro" id="IPR039670">
    <property type="entry name" value="NPC2-like"/>
</dbReference>
<dbReference type="InParanoid" id="A0A1W4XU71"/>
<keyword evidence="4" id="KW-0732">Signal</keyword>
<gene>
    <name evidence="7" type="primary">LOC108744605</name>
</gene>
<evidence type="ECO:0000259" key="5">
    <source>
        <dbReference type="SMART" id="SM00737"/>
    </source>
</evidence>
<dbReference type="FunCoup" id="A0A1W4XU71">
    <property type="interactions" value="124"/>
</dbReference>
<dbReference type="AlphaFoldDB" id="A0A1W4XU71"/>
<evidence type="ECO:0000256" key="2">
    <source>
        <dbReference type="ARBA" id="ARBA00006370"/>
    </source>
</evidence>
<evidence type="ECO:0000313" key="6">
    <source>
        <dbReference type="Proteomes" id="UP000192223"/>
    </source>
</evidence>
<dbReference type="FunFam" id="2.60.40.770:FF:000001">
    <property type="entry name" value="NPC intracellular cholesterol transporter 2"/>
    <property type="match status" value="1"/>
</dbReference>
<evidence type="ECO:0000313" key="7">
    <source>
        <dbReference type="RefSeq" id="XP_018335970.1"/>
    </source>
</evidence>
<dbReference type="PANTHER" id="PTHR11306:SF36">
    <property type="entry name" value="NIEMANN-PICK TYPE C-2C-RELATED"/>
    <property type="match status" value="1"/>
</dbReference>
<sequence length="152" mass="16528">MLKFVFITLFGLIAVEAGVVTDLDACNNDTPLPDSVDVSGCTSQPCPLIKGSDVQLILNFTAPYELDGFNVTVRASFSIISINYNLPDPVGCNNLINTRCPLEKSEPGSYRLIMPVNSAYPTISNLRLRFSLIDPEAKSFACFVIRTSVMSA</sequence>
<comment type="similarity">
    <text evidence="2">Belongs to the NPC2 family.</text>
</comment>
<dbReference type="KEGG" id="apln:108744605"/>
<comment type="subcellular location">
    <subcellularLocation>
        <location evidence="1">Secreted</location>
    </subcellularLocation>
</comment>
<accession>A0A1W4XU71</accession>
<dbReference type="Pfam" id="PF02221">
    <property type="entry name" value="E1_DerP2_DerF2"/>
    <property type="match status" value="1"/>
</dbReference>
<dbReference type="GO" id="GO:0032934">
    <property type="term" value="F:sterol binding"/>
    <property type="evidence" value="ECO:0007669"/>
    <property type="project" value="InterPro"/>
</dbReference>
<name>A0A1W4XU71_AGRPL</name>
<dbReference type="STRING" id="224129.A0A1W4XU71"/>
<feature type="domain" description="MD-2-related lipid-recognition" evidence="5">
    <location>
        <begin position="23"/>
        <end position="147"/>
    </location>
</feature>
<dbReference type="Gene3D" id="2.60.40.770">
    <property type="match status" value="1"/>
</dbReference>
<dbReference type="OrthoDB" id="6489092at2759"/>
<dbReference type="InterPro" id="IPR003172">
    <property type="entry name" value="ML_dom"/>
</dbReference>
<dbReference type="Proteomes" id="UP000192223">
    <property type="component" value="Unplaced"/>
</dbReference>
<dbReference type="GeneID" id="108744605"/>
<proteinExistence type="inferred from homology"/>
<organism evidence="6 7">
    <name type="scientific">Agrilus planipennis</name>
    <name type="common">Emerald ash borer</name>
    <name type="synonym">Agrilus marcopoli</name>
    <dbReference type="NCBI Taxonomy" id="224129"/>
    <lineage>
        <taxon>Eukaryota</taxon>
        <taxon>Metazoa</taxon>
        <taxon>Ecdysozoa</taxon>
        <taxon>Arthropoda</taxon>
        <taxon>Hexapoda</taxon>
        <taxon>Insecta</taxon>
        <taxon>Pterygota</taxon>
        <taxon>Neoptera</taxon>
        <taxon>Endopterygota</taxon>
        <taxon>Coleoptera</taxon>
        <taxon>Polyphaga</taxon>
        <taxon>Elateriformia</taxon>
        <taxon>Buprestoidea</taxon>
        <taxon>Buprestidae</taxon>
        <taxon>Agrilinae</taxon>
        <taxon>Agrilus</taxon>
    </lineage>
</organism>
<dbReference type="PANTHER" id="PTHR11306">
    <property type="entry name" value="NIEMANN PICK TYPE C2 PROTEIN NPC2-RELATED"/>
    <property type="match status" value="1"/>
</dbReference>
<protein>
    <submittedName>
        <fullName evidence="7">NPC intracellular cholesterol transporter 2-like</fullName>
    </submittedName>
</protein>
<dbReference type="GO" id="GO:0015918">
    <property type="term" value="P:sterol transport"/>
    <property type="evidence" value="ECO:0007669"/>
    <property type="project" value="InterPro"/>
</dbReference>
<evidence type="ECO:0000256" key="4">
    <source>
        <dbReference type="SAM" id="SignalP"/>
    </source>
</evidence>
<dbReference type="InterPro" id="IPR014756">
    <property type="entry name" value="Ig_E-set"/>
</dbReference>
<reference evidence="7" key="1">
    <citation type="submission" date="2025-08" db="UniProtKB">
        <authorList>
            <consortium name="RefSeq"/>
        </authorList>
    </citation>
    <scope>IDENTIFICATION</scope>
    <source>
        <tissue evidence="7">Entire body</tissue>
    </source>
</reference>
<keyword evidence="6" id="KW-1185">Reference proteome</keyword>
<feature type="chain" id="PRO_5010698062" evidence="4">
    <location>
        <begin position="18"/>
        <end position="152"/>
    </location>
</feature>
<dbReference type="SMART" id="SM00737">
    <property type="entry name" value="ML"/>
    <property type="match status" value="1"/>
</dbReference>
<dbReference type="GO" id="GO:0005576">
    <property type="term" value="C:extracellular region"/>
    <property type="evidence" value="ECO:0007669"/>
    <property type="project" value="UniProtKB-SubCell"/>
</dbReference>